<accession>A0AAV9RJQ4</accession>
<keyword evidence="3" id="KW-1185">Reference proteome</keyword>
<evidence type="ECO:0000256" key="1">
    <source>
        <dbReference type="SAM" id="MobiDB-lite"/>
    </source>
</evidence>
<dbReference type="AlphaFoldDB" id="A0AAV9RJQ4"/>
<name>A0AAV9RJQ4_9TELE</name>
<dbReference type="EMBL" id="JAHHUM010001758">
    <property type="protein sequence ID" value="KAK5609231.1"/>
    <property type="molecule type" value="Genomic_DNA"/>
</dbReference>
<sequence>MRWSQSRPRPAHQRIAEESPRGTTQQPQCRVMGPKGPPSNRLAWDDLAMGPETRDLRAHHPPAEAQRSHGAQAPPSSIPENSALDTEEHQRTGGQRHQPRAGGVTGRG</sequence>
<feature type="region of interest" description="Disordered" evidence="1">
    <location>
        <begin position="1"/>
        <end position="108"/>
    </location>
</feature>
<protein>
    <submittedName>
        <fullName evidence="2">Uncharacterized protein</fullName>
    </submittedName>
</protein>
<reference evidence="2 3" key="1">
    <citation type="submission" date="2021-06" db="EMBL/GenBank/DDBJ databases">
        <authorList>
            <person name="Palmer J.M."/>
        </authorList>
    </citation>
    <scope>NUCLEOTIDE SEQUENCE [LARGE SCALE GENOMIC DNA]</scope>
    <source>
        <strain evidence="2 3">MEX-2019</strain>
        <tissue evidence="2">Muscle</tissue>
    </source>
</reference>
<organism evidence="2 3">
    <name type="scientific">Crenichthys baileyi</name>
    <name type="common">White River springfish</name>
    <dbReference type="NCBI Taxonomy" id="28760"/>
    <lineage>
        <taxon>Eukaryota</taxon>
        <taxon>Metazoa</taxon>
        <taxon>Chordata</taxon>
        <taxon>Craniata</taxon>
        <taxon>Vertebrata</taxon>
        <taxon>Euteleostomi</taxon>
        <taxon>Actinopterygii</taxon>
        <taxon>Neopterygii</taxon>
        <taxon>Teleostei</taxon>
        <taxon>Neoteleostei</taxon>
        <taxon>Acanthomorphata</taxon>
        <taxon>Ovalentaria</taxon>
        <taxon>Atherinomorphae</taxon>
        <taxon>Cyprinodontiformes</taxon>
        <taxon>Goodeidae</taxon>
        <taxon>Crenichthys</taxon>
    </lineage>
</organism>
<dbReference type="Proteomes" id="UP001311232">
    <property type="component" value="Unassembled WGS sequence"/>
</dbReference>
<evidence type="ECO:0000313" key="3">
    <source>
        <dbReference type="Proteomes" id="UP001311232"/>
    </source>
</evidence>
<feature type="compositionally biased region" description="Polar residues" evidence="1">
    <location>
        <begin position="74"/>
        <end position="84"/>
    </location>
</feature>
<feature type="compositionally biased region" description="Basic and acidic residues" evidence="1">
    <location>
        <begin position="52"/>
        <end position="62"/>
    </location>
</feature>
<proteinExistence type="predicted"/>
<gene>
    <name evidence="2" type="ORF">CRENBAI_014410</name>
</gene>
<evidence type="ECO:0000313" key="2">
    <source>
        <dbReference type="EMBL" id="KAK5609231.1"/>
    </source>
</evidence>
<comment type="caution">
    <text evidence="2">The sequence shown here is derived from an EMBL/GenBank/DDBJ whole genome shotgun (WGS) entry which is preliminary data.</text>
</comment>